<dbReference type="Pfam" id="PF00067">
    <property type="entry name" value="p450"/>
    <property type="match status" value="1"/>
</dbReference>
<dbReference type="VEuPathDB" id="FungiDB:A1O9_13069"/>
<evidence type="ECO:0000256" key="4">
    <source>
        <dbReference type="ARBA" id="ARBA00022723"/>
    </source>
</evidence>
<comment type="similarity">
    <text evidence="2 9">Belongs to the cytochrome P450 family.</text>
</comment>
<dbReference type="HOGENOM" id="CLU_001570_14_4_1"/>
<dbReference type="AlphaFoldDB" id="A0A072NSP7"/>
<organism evidence="10 11">
    <name type="scientific">Exophiala aquamarina CBS 119918</name>
    <dbReference type="NCBI Taxonomy" id="1182545"/>
    <lineage>
        <taxon>Eukaryota</taxon>
        <taxon>Fungi</taxon>
        <taxon>Dikarya</taxon>
        <taxon>Ascomycota</taxon>
        <taxon>Pezizomycotina</taxon>
        <taxon>Eurotiomycetes</taxon>
        <taxon>Chaetothyriomycetidae</taxon>
        <taxon>Chaetothyriales</taxon>
        <taxon>Herpotrichiellaceae</taxon>
        <taxon>Exophiala</taxon>
    </lineage>
</organism>
<dbReference type="GO" id="GO:0020037">
    <property type="term" value="F:heme binding"/>
    <property type="evidence" value="ECO:0007669"/>
    <property type="project" value="InterPro"/>
</dbReference>
<keyword evidence="11" id="KW-1185">Reference proteome</keyword>
<dbReference type="GO" id="GO:0016705">
    <property type="term" value="F:oxidoreductase activity, acting on paired donors, with incorporation or reduction of molecular oxygen"/>
    <property type="evidence" value="ECO:0007669"/>
    <property type="project" value="InterPro"/>
</dbReference>
<evidence type="ECO:0000256" key="1">
    <source>
        <dbReference type="ARBA" id="ARBA00001971"/>
    </source>
</evidence>
<evidence type="ECO:0000256" key="5">
    <source>
        <dbReference type="ARBA" id="ARBA00023002"/>
    </source>
</evidence>
<dbReference type="PANTHER" id="PTHR24305">
    <property type="entry name" value="CYTOCHROME P450"/>
    <property type="match status" value="1"/>
</dbReference>
<evidence type="ECO:0000256" key="8">
    <source>
        <dbReference type="PIRSR" id="PIRSR602401-1"/>
    </source>
</evidence>
<dbReference type="SUPFAM" id="SSF48264">
    <property type="entry name" value="Cytochrome P450"/>
    <property type="match status" value="1"/>
</dbReference>
<keyword evidence="3 8" id="KW-0349">Heme</keyword>
<dbReference type="PRINTS" id="PR00385">
    <property type="entry name" value="P450"/>
</dbReference>
<dbReference type="GO" id="GO:0004497">
    <property type="term" value="F:monooxygenase activity"/>
    <property type="evidence" value="ECO:0007669"/>
    <property type="project" value="UniProtKB-KW"/>
</dbReference>
<sequence>PVVRIGPDEIHVNDPQYIREIYVGAGQARDKYKFYTQQFGEASLTTVPHELHRSRRAAISPFFSKRSVSNLESVITGLAERLCLRLSSYSGTGLPVVLNDAFSCFATDVITEYAFARSYDFLQNPNFLPNLRLSLQGLMVSVHYVKHFPWILGIMDLLPFTVVEWVDPRVARLLQMRKDVKAQVEALATGKNQNFRNKHHPTIFHALLSINAPASEKLPTRLWQEGFLVIGAGTETTALILSTTMFYLIDNPRAYNKLKQELVVAFLDISTLPTIAYNAVIQEGLRLGVGVGSRLQRISPTHPMNIGHWTIPSGTPVGMTSILVHKNSELFYEPHDFIPERWIENPQLDEYLLSFSKGSRQCAGITLAYTELRIVLATLIRRLDFELFQTTIEDVAIEHDLVTANARLGSQGVRVLVK</sequence>
<dbReference type="PROSITE" id="PS00086">
    <property type="entry name" value="CYTOCHROME_P450"/>
    <property type="match status" value="1"/>
</dbReference>
<dbReference type="GeneID" id="25287960"/>
<dbReference type="OrthoDB" id="3945418at2759"/>
<dbReference type="PRINTS" id="PR00463">
    <property type="entry name" value="EP450I"/>
</dbReference>
<evidence type="ECO:0008006" key="12">
    <source>
        <dbReference type="Google" id="ProtNLM"/>
    </source>
</evidence>
<dbReference type="Gene3D" id="1.10.630.10">
    <property type="entry name" value="Cytochrome P450"/>
    <property type="match status" value="1"/>
</dbReference>
<evidence type="ECO:0000313" key="11">
    <source>
        <dbReference type="Proteomes" id="UP000027920"/>
    </source>
</evidence>
<dbReference type="InterPro" id="IPR017972">
    <property type="entry name" value="Cyt_P450_CS"/>
</dbReference>
<dbReference type="InterPro" id="IPR036396">
    <property type="entry name" value="Cyt_P450_sf"/>
</dbReference>
<evidence type="ECO:0000256" key="3">
    <source>
        <dbReference type="ARBA" id="ARBA00022617"/>
    </source>
</evidence>
<dbReference type="Proteomes" id="UP000027920">
    <property type="component" value="Unassembled WGS sequence"/>
</dbReference>
<accession>A0A072NSP7</accession>
<feature type="non-terminal residue" evidence="10">
    <location>
        <position position="1"/>
    </location>
</feature>
<name>A0A072NSP7_9EURO</name>
<evidence type="ECO:0000256" key="7">
    <source>
        <dbReference type="ARBA" id="ARBA00023033"/>
    </source>
</evidence>
<keyword evidence="6 8" id="KW-0408">Iron</keyword>
<dbReference type="InterPro" id="IPR002401">
    <property type="entry name" value="Cyt_P450_E_grp-I"/>
</dbReference>
<protein>
    <recommendedName>
        <fullName evidence="12">Cytochrome P450 oxidoreductase</fullName>
    </recommendedName>
</protein>
<dbReference type="STRING" id="1182545.A0A072NSP7"/>
<evidence type="ECO:0000313" key="10">
    <source>
        <dbReference type="EMBL" id="KEF50879.1"/>
    </source>
</evidence>
<dbReference type="InterPro" id="IPR001128">
    <property type="entry name" value="Cyt_P450"/>
</dbReference>
<proteinExistence type="inferred from homology"/>
<dbReference type="GO" id="GO:0005506">
    <property type="term" value="F:iron ion binding"/>
    <property type="evidence" value="ECO:0007669"/>
    <property type="project" value="InterPro"/>
</dbReference>
<keyword evidence="5 9" id="KW-0560">Oxidoreductase</keyword>
<evidence type="ECO:0000256" key="2">
    <source>
        <dbReference type="ARBA" id="ARBA00010617"/>
    </source>
</evidence>
<dbReference type="CDD" id="cd11062">
    <property type="entry name" value="CYP58-like"/>
    <property type="match status" value="1"/>
</dbReference>
<gene>
    <name evidence="10" type="ORF">A1O9_13069</name>
</gene>
<reference evidence="10 11" key="1">
    <citation type="submission" date="2013-03" db="EMBL/GenBank/DDBJ databases">
        <title>The Genome Sequence of Exophiala aquamarina CBS 119918.</title>
        <authorList>
            <consortium name="The Broad Institute Genomics Platform"/>
            <person name="Cuomo C."/>
            <person name="de Hoog S."/>
            <person name="Gorbushina A."/>
            <person name="Walker B."/>
            <person name="Young S.K."/>
            <person name="Zeng Q."/>
            <person name="Gargeya S."/>
            <person name="Fitzgerald M."/>
            <person name="Haas B."/>
            <person name="Abouelleil A."/>
            <person name="Allen A.W."/>
            <person name="Alvarado L."/>
            <person name="Arachchi H.M."/>
            <person name="Berlin A.M."/>
            <person name="Chapman S.B."/>
            <person name="Gainer-Dewar J."/>
            <person name="Goldberg J."/>
            <person name="Griggs A."/>
            <person name="Gujja S."/>
            <person name="Hansen M."/>
            <person name="Howarth C."/>
            <person name="Imamovic A."/>
            <person name="Ireland A."/>
            <person name="Larimer J."/>
            <person name="McCowan C."/>
            <person name="Murphy C."/>
            <person name="Pearson M."/>
            <person name="Poon T.W."/>
            <person name="Priest M."/>
            <person name="Roberts A."/>
            <person name="Saif S."/>
            <person name="Shea T."/>
            <person name="Sisk P."/>
            <person name="Sykes S."/>
            <person name="Wortman J."/>
            <person name="Nusbaum C."/>
            <person name="Birren B."/>
        </authorList>
    </citation>
    <scope>NUCLEOTIDE SEQUENCE [LARGE SCALE GENOMIC DNA]</scope>
    <source>
        <strain evidence="10 11">CBS 119918</strain>
    </source>
</reference>
<keyword evidence="7 9" id="KW-0503">Monooxygenase</keyword>
<dbReference type="PANTHER" id="PTHR24305:SF157">
    <property type="entry name" value="N-ACETYLTRYPTOPHAN 6-HYDROXYLASE IVOC-RELATED"/>
    <property type="match status" value="1"/>
</dbReference>
<keyword evidence="4 8" id="KW-0479">Metal-binding</keyword>
<evidence type="ECO:0000256" key="6">
    <source>
        <dbReference type="ARBA" id="ARBA00023004"/>
    </source>
</evidence>
<evidence type="ECO:0000256" key="9">
    <source>
        <dbReference type="RuleBase" id="RU000461"/>
    </source>
</evidence>
<dbReference type="RefSeq" id="XP_013253469.1">
    <property type="nucleotide sequence ID" value="XM_013398015.1"/>
</dbReference>
<comment type="cofactor">
    <cofactor evidence="1 8">
        <name>heme</name>
        <dbReference type="ChEBI" id="CHEBI:30413"/>
    </cofactor>
</comment>
<feature type="binding site" description="axial binding residue" evidence="8">
    <location>
        <position position="362"/>
    </location>
    <ligand>
        <name>heme</name>
        <dbReference type="ChEBI" id="CHEBI:30413"/>
    </ligand>
    <ligandPart>
        <name>Fe</name>
        <dbReference type="ChEBI" id="CHEBI:18248"/>
    </ligandPart>
</feature>
<dbReference type="InterPro" id="IPR050121">
    <property type="entry name" value="Cytochrome_P450_monoxygenase"/>
</dbReference>
<comment type="caution">
    <text evidence="10">The sequence shown here is derived from an EMBL/GenBank/DDBJ whole genome shotgun (WGS) entry which is preliminary data.</text>
</comment>
<dbReference type="EMBL" id="AMGV01000052">
    <property type="protein sequence ID" value="KEF50879.1"/>
    <property type="molecule type" value="Genomic_DNA"/>
</dbReference>